<dbReference type="GeneID" id="9532885"/>
<evidence type="ECO:0000256" key="2">
    <source>
        <dbReference type="SAM" id="SignalP"/>
    </source>
</evidence>
<feature type="chain" id="PRO_5003000799" evidence="2">
    <location>
        <begin position="18"/>
        <end position="717"/>
    </location>
</feature>
<sequence>MYRLAVSLLALASTGHAADCLRDQERQHSEPSGEQIAKAVGLQSDLENICAGNWRVNDEEKLTNSFNHWAIIYTVKREDNTKPLQHCMAAFNNILDQCVSNGNYWGGTWSHEGETYSISNSVSPENGLAPTDEGGPDVDSGPHHGGAGAFRFGDGVRYHYGNHRGTDHPFPDNHNCWRSCYCPTDLPACVDANDAVKEDLSRWTTRGIAIWLGGSATSVNELLYKLRETVCGGTCKAPDGVDSKYAAVYQSNGACEVSIAVSSEIEVYVNRDTWPDNNNDFNTIWQQCWDSTENIIDKCVDNRAKSGWWNGDHVYQFYQAGVRQLNDPEAHHTKNNIKIGSYLMPPTDGLSCGKDCHGFIPNPQWCRDNCGARLFARGRRWASSSNNPGSAPLLFARATETVNTVGGCNLRYVLPDYPSSGTAENNAAVQKFYDRDDTNHGNGNNCDNPVLTGPVAKVNGHSYDIGGQQAFDDSIDPNGADPVATCPDVEAVFNQLNAQGTHFTTETAAQQLGRAVSCSGPQCPDNNRVSELFLLRKEVNGIKNRIFTGHYTGIGRDPNDNKLPSCNPIHKTYVEMQQQMINAAMVFQYMNKQETFDAFNAVHLRIRQILTNLDADALGTNTPPRNLAPYIREGVTPTWLAAYDEFMNRFLVDTERKMGLWQRECRDGYDAAVLASNLQPAQKDAVRDKVRNYASGNGVYADAALTLSGLWDPVKGN</sequence>
<dbReference type="AlphaFoldDB" id="C9SCF8"/>
<organism evidence="4">
    <name type="scientific">Verticillium alfalfae (strain VaMs.102 / ATCC MYA-4576 / FGSC 10136)</name>
    <name type="common">Verticillium wilt of alfalfa</name>
    <name type="synonym">Verticillium albo-atrum</name>
    <dbReference type="NCBI Taxonomy" id="526221"/>
    <lineage>
        <taxon>Eukaryota</taxon>
        <taxon>Fungi</taxon>
        <taxon>Dikarya</taxon>
        <taxon>Ascomycota</taxon>
        <taxon>Pezizomycotina</taxon>
        <taxon>Sordariomycetes</taxon>
        <taxon>Hypocreomycetidae</taxon>
        <taxon>Glomerellales</taxon>
        <taxon>Plectosphaerellaceae</taxon>
        <taxon>Verticillium</taxon>
    </lineage>
</organism>
<keyword evidence="4" id="KW-1185">Reference proteome</keyword>
<dbReference type="HOGENOM" id="CLU_385523_0_0_1"/>
<keyword evidence="2" id="KW-0732">Signal</keyword>
<dbReference type="OrthoDB" id="5240316at2759"/>
<feature type="region of interest" description="Disordered" evidence="1">
    <location>
        <begin position="116"/>
        <end position="146"/>
    </location>
</feature>
<proteinExistence type="predicted"/>
<dbReference type="KEGG" id="val:VDBG_02882"/>
<dbReference type="RefSeq" id="XP_003006743.1">
    <property type="nucleotide sequence ID" value="XM_003006697.1"/>
</dbReference>
<evidence type="ECO:0000256" key="1">
    <source>
        <dbReference type="SAM" id="MobiDB-lite"/>
    </source>
</evidence>
<accession>C9SCF8</accession>
<dbReference type="EMBL" id="DS985216">
    <property type="protein sequence ID" value="EEY16773.1"/>
    <property type="molecule type" value="Genomic_DNA"/>
</dbReference>
<reference evidence="4" key="1">
    <citation type="journal article" date="2011" name="PLoS Pathog.">
        <title>Comparative genomics yields insights into niche adaptation of plant vascular wilt pathogens.</title>
        <authorList>
            <person name="Klosterman S.J."/>
            <person name="Subbarao K.V."/>
            <person name="Kang S."/>
            <person name="Veronese P."/>
            <person name="Gold S.E."/>
            <person name="Thomma B.P.H.J."/>
            <person name="Chen Z."/>
            <person name="Henrissat B."/>
            <person name="Lee Y.-H."/>
            <person name="Park J."/>
            <person name="Garcia-Pedrajas M.D."/>
            <person name="Barbara D.J."/>
            <person name="Anchieta A."/>
            <person name="de Jonge R."/>
            <person name="Santhanam P."/>
            <person name="Maruthachalam K."/>
            <person name="Atallah Z."/>
            <person name="Amyotte S.G."/>
            <person name="Paz Z."/>
            <person name="Inderbitzin P."/>
            <person name="Hayes R.J."/>
            <person name="Heiman D.I."/>
            <person name="Young S."/>
            <person name="Zeng Q."/>
            <person name="Engels R."/>
            <person name="Galagan J."/>
            <person name="Cuomo C.A."/>
            <person name="Dobinson K.F."/>
            <person name="Ma L.-J."/>
        </authorList>
    </citation>
    <scope>NUCLEOTIDE SEQUENCE [LARGE SCALE GENOMIC DNA]</scope>
    <source>
        <strain evidence="4">VaMs.102 / ATCC MYA-4576 / FGSC 10136</strain>
    </source>
</reference>
<evidence type="ECO:0000313" key="3">
    <source>
        <dbReference type="EMBL" id="EEY16773.1"/>
    </source>
</evidence>
<dbReference type="eggNOG" id="ENOG502RMEG">
    <property type="taxonomic scope" value="Eukaryota"/>
</dbReference>
<dbReference type="Proteomes" id="UP000008698">
    <property type="component" value="Unassembled WGS sequence"/>
</dbReference>
<feature type="signal peptide" evidence="2">
    <location>
        <begin position="1"/>
        <end position="17"/>
    </location>
</feature>
<evidence type="ECO:0000313" key="4">
    <source>
        <dbReference type="Proteomes" id="UP000008698"/>
    </source>
</evidence>
<name>C9SCF8_VERA1</name>
<protein>
    <submittedName>
        <fullName evidence="3">Predicted protein</fullName>
    </submittedName>
</protein>
<gene>
    <name evidence="3" type="ORF">VDBG_02882</name>
</gene>